<proteinExistence type="predicted"/>
<feature type="region of interest" description="Disordered" evidence="1">
    <location>
        <begin position="93"/>
        <end position="114"/>
    </location>
</feature>
<reference evidence="2 3" key="1">
    <citation type="journal article" date="2019" name="Sci. Rep.">
        <title>A high-quality genome of Eragrostis curvula grass provides insights into Poaceae evolution and supports new strategies to enhance forage quality.</title>
        <authorList>
            <person name="Carballo J."/>
            <person name="Santos B.A.C.M."/>
            <person name="Zappacosta D."/>
            <person name="Garbus I."/>
            <person name="Selva J.P."/>
            <person name="Gallo C.A."/>
            <person name="Diaz A."/>
            <person name="Albertini E."/>
            <person name="Caccamo M."/>
            <person name="Echenique V."/>
        </authorList>
    </citation>
    <scope>NUCLEOTIDE SEQUENCE [LARGE SCALE GENOMIC DNA]</scope>
    <source>
        <strain evidence="3">cv. Victoria</strain>
        <tissue evidence="2">Leaf</tissue>
    </source>
</reference>
<evidence type="ECO:0000313" key="3">
    <source>
        <dbReference type="Proteomes" id="UP000324897"/>
    </source>
</evidence>
<feature type="region of interest" description="Disordered" evidence="1">
    <location>
        <begin position="144"/>
        <end position="187"/>
    </location>
</feature>
<comment type="caution">
    <text evidence="2">The sequence shown here is derived from an EMBL/GenBank/DDBJ whole genome shotgun (WGS) entry which is preliminary data.</text>
</comment>
<dbReference type="EMBL" id="RWGY01000139">
    <property type="protein sequence ID" value="TVU03818.1"/>
    <property type="molecule type" value="Genomic_DNA"/>
</dbReference>
<dbReference type="PANTHER" id="PTHR33167:SF26">
    <property type="entry name" value="EXPRESSED PROTEIN"/>
    <property type="match status" value="1"/>
</dbReference>
<dbReference type="Gramene" id="TVU03818">
    <property type="protein sequence ID" value="TVU03818"/>
    <property type="gene ID" value="EJB05_50627"/>
</dbReference>
<dbReference type="PANTHER" id="PTHR33167">
    <property type="entry name" value="TRANSCRIPTION FACTOR, PUTATIVE (DUF863)-RELATED"/>
    <property type="match status" value="1"/>
</dbReference>
<sequence>MGIGGSVYKSPHPATPIERVKTGRRRRGRKAKGDNTVVKEKMMMMMMDKQLAVRQCDMEVMKMAMLKHEETFRQQVHELHRLYRIQRQLMSDLGSREQRVSTRRRSKQPRRSLNLQLPADEYIVSTDEEDNESELELTLALGVGGRSNTARRSNRQERNFGGDGSPFGSDCSGASLLSSSPSSAEYYSDDAPAVVHAPPPPPPCQRAMAFDLGEGMMMRQQAPWLMQPQYLSLRMT</sequence>
<keyword evidence="3" id="KW-1185">Reference proteome</keyword>
<organism evidence="2 3">
    <name type="scientific">Eragrostis curvula</name>
    <name type="common">weeping love grass</name>
    <dbReference type="NCBI Taxonomy" id="38414"/>
    <lineage>
        <taxon>Eukaryota</taxon>
        <taxon>Viridiplantae</taxon>
        <taxon>Streptophyta</taxon>
        <taxon>Embryophyta</taxon>
        <taxon>Tracheophyta</taxon>
        <taxon>Spermatophyta</taxon>
        <taxon>Magnoliopsida</taxon>
        <taxon>Liliopsida</taxon>
        <taxon>Poales</taxon>
        <taxon>Poaceae</taxon>
        <taxon>PACMAD clade</taxon>
        <taxon>Chloridoideae</taxon>
        <taxon>Eragrostideae</taxon>
        <taxon>Eragrostidinae</taxon>
        <taxon>Eragrostis</taxon>
    </lineage>
</organism>
<feature type="compositionally biased region" description="Low complexity" evidence="1">
    <location>
        <begin position="168"/>
        <end position="187"/>
    </location>
</feature>
<dbReference type="AlphaFoldDB" id="A0A5J9SXQ7"/>
<evidence type="ECO:0000256" key="1">
    <source>
        <dbReference type="SAM" id="MobiDB-lite"/>
    </source>
</evidence>
<gene>
    <name evidence="2" type="ORF">EJB05_50627</name>
</gene>
<name>A0A5J9SXQ7_9POAL</name>
<accession>A0A5J9SXQ7</accession>
<protein>
    <submittedName>
        <fullName evidence="2">Uncharacterized protein</fullName>
    </submittedName>
</protein>
<dbReference type="OrthoDB" id="666348at2759"/>
<feature type="region of interest" description="Disordered" evidence="1">
    <location>
        <begin position="1"/>
        <end position="33"/>
    </location>
</feature>
<dbReference type="Proteomes" id="UP000324897">
    <property type="component" value="Unassembled WGS sequence"/>
</dbReference>
<feature type="compositionally biased region" description="Basic residues" evidence="1">
    <location>
        <begin position="101"/>
        <end position="110"/>
    </location>
</feature>
<feature type="non-terminal residue" evidence="2">
    <location>
        <position position="1"/>
    </location>
</feature>
<evidence type="ECO:0000313" key="2">
    <source>
        <dbReference type="EMBL" id="TVU03818.1"/>
    </source>
</evidence>